<dbReference type="Pfam" id="PF07705">
    <property type="entry name" value="CARDB"/>
    <property type="match status" value="2"/>
</dbReference>
<dbReference type="Gene3D" id="2.130.10.10">
    <property type="entry name" value="YVTN repeat-like/Quinoprotein amine dehydrogenase"/>
    <property type="match status" value="2"/>
</dbReference>
<feature type="domain" description="CARDB" evidence="3">
    <location>
        <begin position="2239"/>
        <end position="2337"/>
    </location>
</feature>
<proteinExistence type="predicted"/>
<dbReference type="InterPro" id="IPR028994">
    <property type="entry name" value="Integrin_alpha_N"/>
</dbReference>
<evidence type="ECO:0000313" key="5">
    <source>
        <dbReference type="EMBL" id="TDR22310.1"/>
    </source>
</evidence>
<dbReference type="Gene3D" id="2.180.10.10">
    <property type="entry name" value="RHS repeat-associated core"/>
    <property type="match status" value="4"/>
</dbReference>
<dbReference type="NCBIfam" id="NF012211">
    <property type="entry name" value="tand_rpt_95"/>
    <property type="match status" value="4"/>
</dbReference>
<keyword evidence="1 2" id="KW-0732">Signal</keyword>
<feature type="domain" description="CARDB" evidence="3">
    <location>
        <begin position="1417"/>
        <end position="1516"/>
    </location>
</feature>
<name>A0A4R6XVA2_9GAMM</name>
<dbReference type="Gene3D" id="2.60.40.10">
    <property type="entry name" value="Immunoglobulins"/>
    <property type="match status" value="9"/>
</dbReference>
<dbReference type="InterPro" id="IPR011635">
    <property type="entry name" value="CARDB"/>
</dbReference>
<organism evidence="5 6">
    <name type="scientific">Marinicella litoralis</name>
    <dbReference type="NCBI Taxonomy" id="644220"/>
    <lineage>
        <taxon>Bacteria</taxon>
        <taxon>Pseudomonadati</taxon>
        <taxon>Pseudomonadota</taxon>
        <taxon>Gammaproteobacteria</taxon>
        <taxon>Lysobacterales</taxon>
        <taxon>Marinicellaceae</taxon>
        <taxon>Marinicella</taxon>
    </lineage>
</organism>
<dbReference type="NCBIfam" id="TIGR04215">
    <property type="entry name" value="choice_anch_A"/>
    <property type="match status" value="1"/>
</dbReference>
<dbReference type="PANTHER" id="PTHR32305">
    <property type="match status" value="1"/>
</dbReference>
<reference evidence="5 6" key="1">
    <citation type="submission" date="2019-03" db="EMBL/GenBank/DDBJ databases">
        <title>Genomic Encyclopedia of Type Strains, Phase IV (KMG-IV): sequencing the most valuable type-strain genomes for metagenomic binning, comparative biology and taxonomic classification.</title>
        <authorList>
            <person name="Goeker M."/>
        </authorList>
    </citation>
    <scope>NUCLEOTIDE SEQUENCE [LARGE SCALE GENOMIC DNA]</scope>
    <source>
        <strain evidence="5 6">DSM 25488</strain>
    </source>
</reference>
<dbReference type="InterPro" id="IPR006530">
    <property type="entry name" value="YD"/>
</dbReference>
<dbReference type="InterPro" id="IPR026588">
    <property type="entry name" value="Choice_anch_A"/>
</dbReference>
<dbReference type="Pfam" id="PF05345">
    <property type="entry name" value="He_PIG"/>
    <property type="match status" value="5"/>
</dbReference>
<dbReference type="Gene3D" id="2.60.40.2810">
    <property type="match status" value="1"/>
</dbReference>
<keyword evidence="6" id="KW-1185">Reference proteome</keyword>
<dbReference type="PANTHER" id="PTHR32305:SF15">
    <property type="entry name" value="PROTEIN RHSA-RELATED"/>
    <property type="match status" value="1"/>
</dbReference>
<dbReference type="NCBIfam" id="TIGR03696">
    <property type="entry name" value="Rhs_assc_core"/>
    <property type="match status" value="1"/>
</dbReference>
<sequence>MKNIYLKTLLMSLLVSTSFKAVSDISLGSAADYNAIIFGDFSANSSDVEGRLAVQGNININNYSVGDKLDPNEIHDVLLSGGDVTFPSGRVYYGNILAAGSILGVGSAVTNGMEPGSRVEGSSALPIDFAATYNELVGLSQSLAQMSVNTSFDYQWGGLTLSGDCSSAIQVFNLDGATVLESHTFQVDCIPDYAYVVFNVSGVSSGLTNMSMASLENHRERVIYNFYEANTLTFSGIGVEGTVLAPHAIISNPQGVIKGQLFAQSWDGMMQINHVPFDGASSQNNQMPLADDQSFDLAQDENISFTLTASDVNGDNLSFRVIEGPRFGTLNGTAPEFEYVPFNGFIGVDHLLFVANDGELDSEVAAISFNVGQTQCELYPYVLEDIQVQNLQVGDQVNNYSTSVGNGNYSLLTWEGCNDTNTLAQSFVMPGDSHNYVNPDNSADHQVNVGDWIQGAPGKNNARHVRDALDDLIGQVITVPLWSEIRGSGSHLDYAVSDFAQIELTAYKLNGQSNISFIYRGGVACGNYAPYTLDNSFSTLQNEAVQFVLSDRNEVINGQQYLLAVTDGDLDGLEFIITSPTIHGTLTGIGPDYLYTPHHGFAGSDSFEFKVNDGFVDSNTSIVEIEVVSINQPPTAIEQNIQLNEDQSTNIVLNGEDPDGDELMFNLETLPVHGEITGTLPNLTYIPNANFFGTDSITFTVNDGLETSNPATVNINVIAVNDAPIATQVDFVTDEDVAGELILLGSDIDNNEISYQLVSQPTHGSLTGTIPDLIYTPEVNFNGSDVFTYQVSDGQLVSAVSSVYITVNPVNDEPIADSLNIQTQQNESINIILSGTDVDGDLLNYVIDTSPLNGTLTGSGANYIYTPTTDFYGFDGFTYHSSDGLLDSLIVTVDIHVVENNLPPEIVSEPGTIVDEQTSYVYDVNGVDQNNDTIIYSIDQSPNNSTIDTVSGVLNISAFDVPVQGNIKQNFYCRSGVQLQQNFEVTETVLWPLNGDIYNDVDIPPLVIRAIDSNGDGNIDVEDTPVVVFNAYQNSYSANKVVAVRADTLETVFINSVSKLYPSGPLAAADLDGDGIVEIVGTSTDRVHIIVLEHDGTEKFRAPINAIPFARGWSYPPTISDIDKDGSPEILIAGSVLDNQGNTLWTHDVLSVISAPLVTDLENDGINEVVMGGTVYAPDGTELWTQPVDIVSQSRIFSAIADINNEGHAEILSVFEGYLRAYDSLGTELWESQLIGGGFGGAPTVGQVNGQTVIGVAGAKRFHLFDGDGNILWTQPIQDASSSMTGSSMFDFNGDGRVEITYADERYFRIYDALQGSVLYETPNRSHTSLEFPVIADVNLDGAADILVVENGGTSGVKMLSGINPWVDTRSIWNQFSYHIDNINDDGTVPADPINSWQTHNTYRLNNFPDRSPLGIPDLAVSELELIDAEFSSVSVLVINRGLSPTPAETTVKFYNSDPEVGGQLLGEVLVPVLSANQTSRLTLTGLNRSQISANIYAVVDASNELNECIENNNLAAAELIQVRATDSRNLYDTQRFLVNVVDTNSEPIILTAEMDEATANEPYNFQFLAIDNDLGDALLYSISDGPYGLTIDDVSGHLFWIPDASQQGTHQMTLNVSDIFGAVSTQTFTINVLPPIPNEPPQITSSPIESIKVLETYEYLVTANDPDGDSLVYGLLDSPFEMSIHPSSGVITWVTNINDAGIHDVTVRVTDGRGGEAIQTYVLTVIGFEAPVIVSAPSASVAEYSSFSYDIDAVDVDNDIVGFNVLNSPAGYDLEQSTGVFTALMDTIPAKSITTTNQFCRFSGPELGGFDPVVKWQNTIPALSQPIVVPLQDTNGDGVMDINDDKVVLAVAWRGDCRPSYIIALDGISGELLWDTSLSIQAVGSGSSLAAADIDADGSIEIVAMRDNGGTVVFDHEGAIEWSSDFPRANSCYNQGAATIVDIEGDGIPEILAASAVLENNGSLRFEHTGRVWNASFADAIDLDSDGIKEVLIYDTVFDYLGNELWKLPDGDYARSFSAVNIDGDEFPELAYTSGTHKSVQVIDNDGTLIWRNYYNSYNATPLAIGDADGDGDPDLMGLVGFHFRAFDATSGAELWAHPVVEGSHTTGAVAFDFEGDGQLEAVYHDEQFLRVFDGSTGDVRYITPNNSVTSSEAPIVVDIDNDGHAEIVVSGNTGIKVIEDRYDSWVDTRNIWNQYAYSINNINDDLTVPANPEKSWLTHNTYRSNTFLNGHPLGTADLAVLDLKLVETDTIAEVWVEVTNRGLGSSSETDLVISNGDFNLGGQVLDNRVIPALSAGASLTFSIAVDPTLITTNLYAQIDVAENVSECIENNNSLTTALFEVQAIDAQNLVGQQRFTVLVENINEAPSFLTSTLTNAKASTIFRQVIEVEDPDTGDDISMRLINGPDGVRLDPFSGVLYWVPSPSQLGQHSIQIEAKDLQGLSDVIQLNILVEENTNNLPPYISSSANGLAYVDVEYDYQVVANDPNNNPLEYALLQSPAGMQIHPMTGKVNWIPESSQVGDHEIVIDVADILGASVQQTYTLQVIEVGTPPSNEYPTINSQPPFNAFTNSPYEYLVSARDADGDVLIFSLTEAPVGMTLAQNGLVTWTPVSEGTYSVVLRVSDGFGFIEQAWSIQVTTIVADNVAPEITSTPSLNATVNSLYSYDVIAVDADLDVLQYTLFVGPAGMQINSESGEISWLPTTNQVGVFDVVVYVDDLRGGFATQSFTISVQGTGINNPPNLTSVPGYIAKVGLSYSYQIMASDSDGDELDYELISGPAGMSVDANGLLTWVPSVIGSEDVIVRVSDNQYYINQAWNVLVLDQNVPLTATVTITPEYIVEGDEVTVQVIVTNAVDPVSINLTVDGQLLVLDENNETAFTADGVGSHDVVAEVSDTYETVTELSTYTVTSSTASAFPEVDILSPEDGAIITGFNDVVVSVQDDNLASWKLSYRNAEDDFSGRVTLAEGTDTVDDAVVANWDTSLLRNGIYVLLIEATDLSGQRSSVVHSVFLEGDLKLGHFSIAFEDMNIPVAGIPVTITRGYDTRDRNRDRAFGKGWSIGFESVRVQESRIPGLAWYMETGFYSIGPVRLPRYCVKPASEALVSVLLPDGQVEKFKVKAKTLNPASELLSNCQNIITPDYFGIEFIPQGDTTSTITSNLGQNNLKIINGNLEELTSFVPVDPNQYTLTMLDGTEYSLDQGFNVRKIKTTSGHELRFTENGIEHSGGLSVEFIRDAQGRITRIEKANGEGVDYGYDAAGDLVSFTDLNGNTTTFTYIQDHYLEDIIDPRGIRVARNEYDSGGRLVAHIDADGNRIEYDNNLIARTSTITDRRGNSMVNAFDNAGNIIAQTNALGETTNYEYNYLRLEESRTNHLGHRTEWTYDAQGNQLTETDPLGHVTTSTYNRKAELLTQVDALGQPVITNEYNPDYDPQRPEDPQHGYAQLKQVTDALGRITQFHWLSGINASTEESISVNTGFTDAAGNRYDISPISGGTNDGLTGGSTDLNGLRTETEYDDEARPLTETQIISDELGVTVTEYTTTYQYNANGDVVTVTDALGNITRTEYNALNKVSASIDTLGRRTEMEYDDRGNQVLTRYPDGSTETMVYDEENNVIESTDRAGRITKTIYDELNRVEAVIYPDDTPSDDTDNPMTVNSYDGAGRLVAVSDANGNTTTYEYDDAGRRTKTIDALGNETSSVYDALGRRTQSTYALGRVTIFEYNALGNLERTNFHNGSFTTTTYDQLSRKESATDLAGLSTQYEYDAAGNLVAVIDALNQRTEYTYDQRGNKLTQTDANNHTTVWTYDALNRVTSRTLPMGETESYGYDAVGNRVSKTDFNGDLTTYEYNDLNQLVLTTYADLSTVVNTYTITGQMETVTEINGTTGYSYDAQDRLTRIDYPTGNYIEYQYDLNGNRTQVKTPNQTVDYTFDQLNRLKTVTDATGTTTYTYDAVGNRETQTNANGTVATYTYDDLNRLTDLVHTDALNTILASYSYELGPNGNRLSLTEGTGRYVEYDYDDLYRLLSETVTDPINGDHFSQWAYDAVGNRLQQEIDGTITLYTYNYNDHLLTETKNSIVTRYDYDDNGNTLTKTVDTVIDTTYSYSKDNRMLTADTSTSSISYSYDAGGIRQSQTVNGQTINYLVDPNRSYHQVLEEQDDLFMPQVVYTYGDDLISQTNAQGVYTFGYDGLGSTRILTDVNGAVQNSYGYQAFGELDYQYGAIENNYLFTGEQYDNNVGFYYLRARYYNPGIGRFQNMDTFPGMQFEPKSLHKYLYTHADPINNVDPSGYVTLSSLMGNLRAIVARWARPISPRKYIKKAYTFTKKSYAQAKRLVKQCIQHPKKCKLGGAVLVTGGADSPVTAEHIADAQLGRGSGTQLRPASFLLNYQKKTNTRKHLDRYKKVGQVCGGSSMTQWCDEYPYFQTRQGAPSNLPGQVSLRLAPAGEQRLQGGLFKTLVSVCRLKERPIKKSRFTSIALPSADIPSAALCLDWK</sequence>
<evidence type="ECO:0000313" key="6">
    <source>
        <dbReference type="Proteomes" id="UP000295724"/>
    </source>
</evidence>
<feature type="domain" description="Choice-of-anchor A" evidence="4">
    <location>
        <begin position="27"/>
        <end position="274"/>
    </location>
</feature>
<comment type="caution">
    <text evidence="5">The sequence shown here is derived from an EMBL/GenBank/DDBJ whole genome shotgun (WGS) entry which is preliminary data.</text>
</comment>
<dbReference type="EMBL" id="SNZB01000002">
    <property type="protein sequence ID" value="TDR22310.1"/>
    <property type="molecule type" value="Genomic_DNA"/>
</dbReference>
<protein>
    <submittedName>
        <fullName evidence="5">RHS repeat-associated protein/choice-of-anchor A domain-containing protein</fullName>
    </submittedName>
</protein>
<dbReference type="InterPro" id="IPR013517">
    <property type="entry name" value="FG-GAP"/>
</dbReference>
<dbReference type="OrthoDB" id="6113780at2"/>
<dbReference type="Proteomes" id="UP000295724">
    <property type="component" value="Unassembled WGS sequence"/>
</dbReference>
<dbReference type="Pfam" id="PF20597">
    <property type="entry name" value="pAdhesive_15"/>
    <property type="match status" value="1"/>
</dbReference>
<dbReference type="InterPro" id="IPR015919">
    <property type="entry name" value="Cadherin-like_sf"/>
</dbReference>
<evidence type="ECO:0000256" key="2">
    <source>
        <dbReference type="SAM" id="SignalP"/>
    </source>
</evidence>
<dbReference type="GO" id="GO:0005509">
    <property type="term" value="F:calcium ion binding"/>
    <property type="evidence" value="ECO:0007669"/>
    <property type="project" value="InterPro"/>
</dbReference>
<evidence type="ECO:0000259" key="3">
    <source>
        <dbReference type="Pfam" id="PF07705"/>
    </source>
</evidence>
<dbReference type="Pfam" id="PF13517">
    <property type="entry name" value="FG-GAP_3"/>
    <property type="match status" value="1"/>
</dbReference>
<evidence type="ECO:0000259" key="4">
    <source>
        <dbReference type="Pfam" id="PF20597"/>
    </source>
</evidence>
<dbReference type="NCBIfam" id="TIGR01643">
    <property type="entry name" value="YD_repeat_2x"/>
    <property type="match status" value="8"/>
</dbReference>
<gene>
    <name evidence="5" type="ORF">C8D91_0788</name>
</gene>
<dbReference type="Gene3D" id="2.60.40.3440">
    <property type="match status" value="3"/>
</dbReference>
<dbReference type="InterPro" id="IPR022385">
    <property type="entry name" value="Rhs_assc_core"/>
</dbReference>
<dbReference type="InterPro" id="IPR013783">
    <property type="entry name" value="Ig-like_fold"/>
</dbReference>
<dbReference type="SUPFAM" id="SSF69318">
    <property type="entry name" value="Integrin alpha N-terminal domain"/>
    <property type="match status" value="2"/>
</dbReference>
<accession>A0A4R6XVA2</accession>
<dbReference type="InterPro" id="IPR015943">
    <property type="entry name" value="WD40/YVTN_repeat-like_dom_sf"/>
</dbReference>
<evidence type="ECO:0000256" key="1">
    <source>
        <dbReference type="ARBA" id="ARBA00022729"/>
    </source>
</evidence>
<dbReference type="GO" id="GO:0016020">
    <property type="term" value="C:membrane"/>
    <property type="evidence" value="ECO:0007669"/>
    <property type="project" value="InterPro"/>
</dbReference>
<dbReference type="InterPro" id="IPR031325">
    <property type="entry name" value="RHS_repeat"/>
</dbReference>
<dbReference type="RefSeq" id="WP_133566443.1">
    <property type="nucleotide sequence ID" value="NZ_NIHB01000002.1"/>
</dbReference>
<feature type="signal peptide" evidence="2">
    <location>
        <begin position="1"/>
        <end position="21"/>
    </location>
</feature>
<dbReference type="Pfam" id="PF05593">
    <property type="entry name" value="RHS_repeat"/>
    <property type="match status" value="9"/>
</dbReference>
<feature type="chain" id="PRO_5020588240" evidence="2">
    <location>
        <begin position="22"/>
        <end position="4490"/>
    </location>
</feature>
<dbReference type="InterPro" id="IPR050708">
    <property type="entry name" value="T6SS_VgrG/RHS"/>
</dbReference>
<dbReference type="SUPFAM" id="SSF49313">
    <property type="entry name" value="Cadherin-like"/>
    <property type="match status" value="7"/>
</dbReference>
<dbReference type="Pfam" id="PF17963">
    <property type="entry name" value="Big_9"/>
    <property type="match status" value="5"/>
</dbReference>